<proteinExistence type="predicted"/>
<evidence type="ECO:0000313" key="3">
    <source>
        <dbReference type="Proteomes" id="UP000066737"/>
    </source>
</evidence>
<feature type="transmembrane region" description="Helical" evidence="1">
    <location>
        <begin position="84"/>
        <end position="102"/>
    </location>
</feature>
<dbReference type="EMBL" id="LN831303">
    <property type="protein sequence ID" value="CQH63906.1"/>
    <property type="molecule type" value="Genomic_DNA"/>
</dbReference>
<feature type="transmembrane region" description="Helical" evidence="1">
    <location>
        <begin position="17"/>
        <end position="37"/>
    </location>
</feature>
<geneLocation type="plasmid" evidence="3">
    <name>pSTJ001</name>
</geneLocation>
<evidence type="ECO:0000313" key="2">
    <source>
        <dbReference type="EMBL" id="CQH63906.1"/>
    </source>
</evidence>
<keyword evidence="3" id="KW-1185">Reference proteome</keyword>
<gene>
    <name evidence="2" type="ORF">HHUB_4222</name>
</gene>
<accession>A0A0U5H4J6</accession>
<keyword evidence="1" id="KW-1133">Transmembrane helix</keyword>
<dbReference type="KEGG" id="hhb:Hhub_4222"/>
<sequence length="322" mass="36064">MGCTDGVVCVSGIPPTVLWVIPLLSIGVILGLGYRLYQDRIILLDGGAEFSISPWWRWRRGTLRRMYRQFKSALLVGKISSHTFLIKSLIALGLIAVLVISMRKSSSPSSPTGLDQQILVAATVFYATMIYFEGRFEYAALRPEDVNVTLFKEEEAMPTTNTSLVVSNSGEVTATDITAEMKIIDLARNTSTFTHVAYTHPAADTDAEASDPLESGRRREITFLFNSPKNEFERTKMEDEYGIDPWVQIEIDSPDQRTSTWVYRSLKDVDPVDVERVVEGAKATAELYRVQRDKVLDDENAGIVGFEEVKDDDEDVPPRGIR</sequence>
<dbReference type="AlphaFoldDB" id="A0A0U5H4J6"/>
<evidence type="ECO:0000256" key="1">
    <source>
        <dbReference type="SAM" id="Phobius"/>
    </source>
</evidence>
<dbReference type="Proteomes" id="UP000066737">
    <property type="component" value="Plasmid pSTJ001"/>
</dbReference>
<keyword evidence="1" id="KW-0812">Transmembrane</keyword>
<keyword evidence="1" id="KW-0472">Membrane</keyword>
<name>A0A0U5H4J6_9EURY</name>
<organism evidence="2 3">
    <name type="scientific">Halobacterium hubeiense</name>
    <dbReference type="NCBI Taxonomy" id="1407499"/>
    <lineage>
        <taxon>Archaea</taxon>
        <taxon>Methanobacteriati</taxon>
        <taxon>Methanobacteriota</taxon>
        <taxon>Stenosarchaea group</taxon>
        <taxon>Halobacteria</taxon>
        <taxon>Halobacteriales</taxon>
        <taxon>Halobacteriaceae</taxon>
        <taxon>Halobacterium</taxon>
    </lineage>
</organism>
<reference evidence="3" key="1">
    <citation type="journal article" date="2016" name="Environ. Microbiol.">
        <title>The complete genome of a viable archaeum isolated from 123-million-year-old rock salt.</title>
        <authorList>
            <person name="Jaakkola S.T."/>
            <person name="Pfeiffer F."/>
            <person name="Ravantti J.J."/>
            <person name="Guo Q."/>
            <person name="Liu Y."/>
            <person name="Chen X."/>
            <person name="Ma H."/>
            <person name="Yang C."/>
            <person name="Oksanen H.M."/>
            <person name="Bamford D.H."/>
        </authorList>
    </citation>
    <scope>NUCLEOTIDE SEQUENCE</scope>
    <source>
        <strain evidence="3">JI20-1</strain>
        <plasmid evidence="3">Plasmid pSTJ001</plasmid>
    </source>
</reference>
<dbReference type="RefSeq" id="WP_143416639.1">
    <property type="nucleotide sequence ID" value="NZ_CEMN01000002.1"/>
</dbReference>
<protein>
    <submittedName>
        <fullName evidence="2">Uncharacterized protein</fullName>
    </submittedName>
</protein>